<sequence length="69" mass="7659">MHGNRGYRASSPSFTHKNERLSVEKCEDDVIGQSRGDRGRQVLDPTTWRTPISIVSRIPDPVAVPCPAL</sequence>
<dbReference type="EMBL" id="CM045876">
    <property type="protein sequence ID" value="KAI7942357.1"/>
    <property type="molecule type" value="Genomic_DNA"/>
</dbReference>
<evidence type="ECO:0000313" key="2">
    <source>
        <dbReference type="Proteomes" id="UP001060170"/>
    </source>
</evidence>
<reference evidence="1 2" key="3">
    <citation type="journal article" date="2022" name="Microbiol. Spectr.">
        <title>Folding features and dynamics of 3D genome architecture in plant fungal pathogens.</title>
        <authorList>
            <person name="Xia C."/>
        </authorList>
    </citation>
    <scope>NUCLEOTIDE SEQUENCE [LARGE SCALE GENOMIC DNA]</scope>
    <source>
        <strain evidence="1 2">93-210</strain>
    </source>
</reference>
<reference evidence="2" key="1">
    <citation type="journal article" date="2018" name="BMC Genomics">
        <title>Genomic insights into host adaptation between the wheat stripe rust pathogen (Puccinia striiformis f. sp. tritici) and the barley stripe rust pathogen (Puccinia striiformis f. sp. hordei).</title>
        <authorList>
            <person name="Xia C."/>
            <person name="Wang M."/>
            <person name="Yin C."/>
            <person name="Cornejo O.E."/>
            <person name="Hulbert S.H."/>
            <person name="Chen X."/>
        </authorList>
    </citation>
    <scope>NUCLEOTIDE SEQUENCE [LARGE SCALE GENOMIC DNA]</scope>
    <source>
        <strain evidence="2">93-210</strain>
    </source>
</reference>
<name>A0ACC0E073_9BASI</name>
<gene>
    <name evidence="1" type="ORF">MJO28_012384</name>
</gene>
<reference evidence="2" key="2">
    <citation type="journal article" date="2018" name="Mol. Plant Microbe Interact.">
        <title>Genome sequence resources for the wheat stripe rust pathogen (Puccinia striiformis f. sp. tritici) and the barley stripe rust pathogen (Puccinia striiformis f. sp. hordei).</title>
        <authorList>
            <person name="Xia C."/>
            <person name="Wang M."/>
            <person name="Yin C."/>
            <person name="Cornejo O.E."/>
            <person name="Hulbert S.H."/>
            <person name="Chen X."/>
        </authorList>
    </citation>
    <scope>NUCLEOTIDE SEQUENCE [LARGE SCALE GENOMIC DNA]</scope>
    <source>
        <strain evidence="2">93-210</strain>
    </source>
</reference>
<organism evidence="1 2">
    <name type="scientific">Puccinia striiformis f. sp. tritici</name>
    <dbReference type="NCBI Taxonomy" id="168172"/>
    <lineage>
        <taxon>Eukaryota</taxon>
        <taxon>Fungi</taxon>
        <taxon>Dikarya</taxon>
        <taxon>Basidiomycota</taxon>
        <taxon>Pucciniomycotina</taxon>
        <taxon>Pucciniomycetes</taxon>
        <taxon>Pucciniales</taxon>
        <taxon>Pucciniaceae</taxon>
        <taxon>Puccinia</taxon>
    </lineage>
</organism>
<protein>
    <submittedName>
        <fullName evidence="1">Uncharacterized protein</fullName>
    </submittedName>
</protein>
<comment type="caution">
    <text evidence="1">The sequence shown here is derived from an EMBL/GenBank/DDBJ whole genome shotgun (WGS) entry which is preliminary data.</text>
</comment>
<proteinExistence type="predicted"/>
<accession>A0ACC0E073</accession>
<keyword evidence="2" id="KW-1185">Reference proteome</keyword>
<evidence type="ECO:0000313" key="1">
    <source>
        <dbReference type="EMBL" id="KAI7942357.1"/>
    </source>
</evidence>
<dbReference type="Proteomes" id="UP001060170">
    <property type="component" value="Chromosome 12"/>
</dbReference>